<keyword evidence="1" id="KW-0812">Transmembrane</keyword>
<accession>A0A3P2REF5</accession>
<name>A0A3P2REF5_WEIVI</name>
<gene>
    <name evidence="2" type="ORF">D3P96_07235</name>
</gene>
<feature type="transmembrane region" description="Helical" evidence="1">
    <location>
        <begin position="5"/>
        <end position="25"/>
    </location>
</feature>
<feature type="transmembrane region" description="Helical" evidence="1">
    <location>
        <begin position="31"/>
        <end position="53"/>
    </location>
</feature>
<dbReference type="AlphaFoldDB" id="A0A3P2REF5"/>
<evidence type="ECO:0008006" key="4">
    <source>
        <dbReference type="Google" id="ProtNLM"/>
    </source>
</evidence>
<protein>
    <recommendedName>
        <fullName evidence="4">DUF2798 domain-containing protein</fullName>
    </recommendedName>
</protein>
<evidence type="ECO:0000313" key="2">
    <source>
        <dbReference type="EMBL" id="RRG17561.1"/>
    </source>
</evidence>
<proteinExistence type="predicted"/>
<comment type="caution">
    <text evidence="2">The sequence shown here is derived from an EMBL/GenBank/DDBJ whole genome shotgun (WGS) entry which is preliminary data.</text>
</comment>
<organism evidence="2 3">
    <name type="scientific">Weissella viridescens</name>
    <name type="common">Lactobacillus viridescens</name>
    <dbReference type="NCBI Taxonomy" id="1629"/>
    <lineage>
        <taxon>Bacteria</taxon>
        <taxon>Bacillati</taxon>
        <taxon>Bacillota</taxon>
        <taxon>Bacilli</taxon>
        <taxon>Lactobacillales</taxon>
        <taxon>Lactobacillaceae</taxon>
        <taxon>Weissella</taxon>
    </lineage>
</organism>
<feature type="transmembrane region" description="Helical" evidence="1">
    <location>
        <begin position="116"/>
        <end position="138"/>
    </location>
</feature>
<dbReference type="Proteomes" id="UP000275836">
    <property type="component" value="Unassembled WGS sequence"/>
</dbReference>
<evidence type="ECO:0000256" key="1">
    <source>
        <dbReference type="SAM" id="Phobius"/>
    </source>
</evidence>
<feature type="transmembrane region" description="Helical" evidence="1">
    <location>
        <begin position="74"/>
        <end position="96"/>
    </location>
</feature>
<reference evidence="2 3" key="1">
    <citation type="submission" date="2018-10" db="EMBL/GenBank/DDBJ databases">
        <title>Draft genome sequence of Weissella viridescens UCO-SMC3.</title>
        <authorList>
            <person name="Garcia-Cancino A."/>
            <person name="Espinoza-Monje M."/>
            <person name="Albarracin L."/>
            <person name="Garcia-Castillo V."/>
            <person name="Campos-Martin J."/>
            <person name="Nakano Y."/>
            <person name="Guitierrez-Zamorano C."/>
            <person name="Ikeda-Ohtsubo W."/>
            <person name="Morita H."/>
            <person name="Kitazawa H."/>
            <person name="Villena J."/>
        </authorList>
    </citation>
    <scope>NUCLEOTIDE SEQUENCE [LARGE SCALE GENOMIC DNA]</scope>
    <source>
        <strain evidence="2 3">UCO-SMC3</strain>
    </source>
</reference>
<keyword evidence="1" id="KW-1133">Transmembrane helix</keyword>
<sequence length="146" mass="16933">MKGHLIFLTMITSMVTINTFLMYGINAEDVTFILGMLLFVIPGAFMLKEFFTIPLVRNIERRYLGRVKANFREFLIIPALIILINSGVITLVTTILKNIGEFPILTNFLQGWGIKLSIVFPLFFLVVRPMWNYIFTFFESKKIEQN</sequence>
<dbReference type="EMBL" id="RHGY01000008">
    <property type="protein sequence ID" value="RRG17561.1"/>
    <property type="molecule type" value="Genomic_DNA"/>
</dbReference>
<evidence type="ECO:0000313" key="3">
    <source>
        <dbReference type="Proteomes" id="UP000275836"/>
    </source>
</evidence>
<keyword evidence="1" id="KW-0472">Membrane</keyword>